<dbReference type="Proteomes" id="UP000276588">
    <property type="component" value="Unassembled WGS sequence"/>
</dbReference>
<evidence type="ECO:0000256" key="1">
    <source>
        <dbReference type="PROSITE-ProRule" id="PRU00325"/>
    </source>
</evidence>
<accession>A0A3A6Q7N1</accession>
<comment type="caution">
    <text evidence="4">The sequence shown here is derived from an EMBL/GenBank/DDBJ whole genome shotgun (WGS) entry which is preliminary data.</text>
</comment>
<feature type="compositionally biased region" description="Basic and acidic residues" evidence="2">
    <location>
        <begin position="1"/>
        <end position="10"/>
    </location>
</feature>
<evidence type="ECO:0000313" key="5">
    <source>
        <dbReference type="Proteomes" id="UP000276588"/>
    </source>
</evidence>
<evidence type="ECO:0000259" key="3">
    <source>
        <dbReference type="PROSITE" id="PS50966"/>
    </source>
</evidence>
<organism evidence="4 5">
    <name type="scientific">Halonotius aquaticus</name>
    <dbReference type="NCBI Taxonomy" id="2216978"/>
    <lineage>
        <taxon>Archaea</taxon>
        <taxon>Methanobacteriati</taxon>
        <taxon>Methanobacteriota</taxon>
        <taxon>Stenosarchaea group</taxon>
        <taxon>Halobacteria</taxon>
        <taxon>Halobacteriales</taxon>
        <taxon>Haloferacaceae</taxon>
        <taxon>Halonotius</taxon>
    </lineage>
</organism>
<evidence type="ECO:0000256" key="2">
    <source>
        <dbReference type="SAM" id="MobiDB-lite"/>
    </source>
</evidence>
<keyword evidence="1" id="KW-0863">Zinc-finger</keyword>
<reference evidence="4 5" key="1">
    <citation type="submission" date="2018-06" db="EMBL/GenBank/DDBJ databases">
        <title>Halonotius sp. F13-13 a new haloarchaeeon isolated from a solar saltern from Isla Cristina, Huelva, Spain.</title>
        <authorList>
            <person name="Duran-Viseras A."/>
            <person name="Sanchez-Porro C."/>
            <person name="Ventosa A."/>
        </authorList>
    </citation>
    <scope>NUCLEOTIDE SEQUENCE [LARGE SCALE GENOMIC DNA]</scope>
    <source>
        <strain evidence="4 5">F13-13</strain>
    </source>
</reference>
<dbReference type="OrthoDB" id="142306at2157"/>
<proteinExistence type="predicted"/>
<name>A0A3A6Q7N1_9EURY</name>
<dbReference type="RefSeq" id="WP_120102758.1">
    <property type="nucleotide sequence ID" value="NZ_QKNY01000010.1"/>
</dbReference>
<sequence>MAISSRRSENNESDSNPEAVDLPDRTQRALEQYITITPDIGRAAGADDLVLATSESGSSYLVDLQSNTCECPDSEHRDPTLGCKHLRRARFALGRWPIPANVAERYDIDPSLGEHTDAEIEITPAEGVIAGTPDME</sequence>
<dbReference type="AlphaFoldDB" id="A0A3A6Q7N1"/>
<dbReference type="GO" id="GO:0008270">
    <property type="term" value="F:zinc ion binding"/>
    <property type="evidence" value="ECO:0007669"/>
    <property type="project" value="UniProtKB-KW"/>
</dbReference>
<keyword evidence="5" id="KW-1185">Reference proteome</keyword>
<gene>
    <name evidence="4" type="ORF">DM826_07345</name>
</gene>
<feature type="region of interest" description="Disordered" evidence="2">
    <location>
        <begin position="1"/>
        <end position="25"/>
    </location>
</feature>
<protein>
    <recommendedName>
        <fullName evidence="3">SWIM-type domain-containing protein</fullName>
    </recommendedName>
</protein>
<keyword evidence="1" id="KW-0479">Metal-binding</keyword>
<dbReference type="PROSITE" id="PS50966">
    <property type="entry name" value="ZF_SWIM"/>
    <property type="match status" value="1"/>
</dbReference>
<feature type="domain" description="SWIM-type" evidence="3">
    <location>
        <begin position="60"/>
        <end position="94"/>
    </location>
</feature>
<dbReference type="InterPro" id="IPR007527">
    <property type="entry name" value="Znf_SWIM"/>
</dbReference>
<evidence type="ECO:0000313" key="4">
    <source>
        <dbReference type="EMBL" id="RJX43113.1"/>
    </source>
</evidence>
<dbReference type="EMBL" id="QKNY01000010">
    <property type="protein sequence ID" value="RJX43113.1"/>
    <property type="molecule type" value="Genomic_DNA"/>
</dbReference>
<keyword evidence="1" id="KW-0862">Zinc</keyword>